<evidence type="ECO:0000256" key="1">
    <source>
        <dbReference type="SAM" id="SignalP"/>
    </source>
</evidence>
<dbReference type="EMBL" id="RYUT01000001">
    <property type="protein sequence ID" value="RYQ31652.1"/>
    <property type="molecule type" value="Genomic_DNA"/>
</dbReference>
<name>A0A4Q5BFZ7_9BIFI</name>
<sequence>MKPRYLSVACIITAFSMMILMAALPLIAPQQAHASPASLPENVHLVEEGIVANPEVLEQDITQLNADDSDDILWEGYLSGELQLSPTWQNPAYATAVSTYAAGDNIVKTACTSTNYKVISTTRPGVLGNSYYYTCWAGTGYYYNGAPMGRYGNAGVSIICPGNNRGSIEQQYIDDVNNYTWSPYRGPHPNNSNYCYTFPSLRVYRAIKLNQ</sequence>
<dbReference type="Proteomes" id="UP000291920">
    <property type="component" value="Unassembled WGS sequence"/>
</dbReference>
<evidence type="ECO:0000313" key="5">
    <source>
        <dbReference type="Proteomes" id="UP000293268"/>
    </source>
</evidence>
<feature type="signal peptide" evidence="1">
    <location>
        <begin position="1"/>
        <end position="34"/>
    </location>
</feature>
<protein>
    <recommendedName>
        <fullName evidence="6">Hemagglutinin</fullName>
    </recommendedName>
</protein>
<comment type="caution">
    <text evidence="3">The sequence shown here is derived from an EMBL/GenBank/DDBJ whole genome shotgun (WGS) entry which is preliminary data.</text>
</comment>
<dbReference type="Proteomes" id="UP000293268">
    <property type="component" value="Unassembled WGS sequence"/>
</dbReference>
<evidence type="ECO:0000313" key="4">
    <source>
        <dbReference type="Proteomes" id="UP000291920"/>
    </source>
</evidence>
<evidence type="ECO:0000313" key="2">
    <source>
        <dbReference type="EMBL" id="RYQ31652.1"/>
    </source>
</evidence>
<evidence type="ECO:0000313" key="3">
    <source>
        <dbReference type="EMBL" id="RYQ69733.1"/>
    </source>
</evidence>
<gene>
    <name evidence="2" type="ORF">PG2017B_0198</name>
    <name evidence="3" type="ORF">PG2072B_0104</name>
</gene>
<evidence type="ECO:0008006" key="6">
    <source>
        <dbReference type="Google" id="ProtNLM"/>
    </source>
</evidence>
<proteinExistence type="predicted"/>
<dbReference type="AlphaFoldDB" id="A0A4Q5BFZ7"/>
<accession>A0A4Q5BFZ7</accession>
<organism evidence="3 5">
    <name type="scientific">Bifidobacterium pseudolongum subsp. globosum</name>
    <dbReference type="NCBI Taxonomy" id="1690"/>
    <lineage>
        <taxon>Bacteria</taxon>
        <taxon>Bacillati</taxon>
        <taxon>Actinomycetota</taxon>
        <taxon>Actinomycetes</taxon>
        <taxon>Bifidobacteriales</taxon>
        <taxon>Bifidobacteriaceae</taxon>
        <taxon>Bifidobacterium</taxon>
    </lineage>
</organism>
<feature type="chain" id="PRO_5036119628" description="Hemagglutinin" evidence="1">
    <location>
        <begin position="35"/>
        <end position="211"/>
    </location>
</feature>
<reference evidence="3 5" key="1">
    <citation type="submission" date="2019-01" db="EMBL/GenBank/DDBJ databases">
        <title>Unveiling genomic diversity among members of the Bifidobacterium pseudolongum species, a widely distributed gut commensal of the animal kingdom.</title>
        <authorList>
            <person name="Lugli G.A."/>
            <person name="Duranti S."/>
            <person name="Albert K."/>
            <person name="Mancabelli L."/>
            <person name="Napoli S."/>
            <person name="Viappiani A."/>
            <person name="Anzalone R."/>
            <person name="Longhi G."/>
            <person name="Milani C."/>
            <person name="Turroni F."/>
            <person name="Alessandri G."/>
            <person name="Sela D.A."/>
            <person name="Van Sinderen D."/>
            <person name="Ventura M."/>
        </authorList>
    </citation>
    <scope>NUCLEOTIDE SEQUENCE [LARGE SCALE GENOMIC DNA]</scope>
    <source>
        <strain evidence="2 4">2017B</strain>
        <strain evidence="3 5">2072B</strain>
    </source>
</reference>
<keyword evidence="1" id="KW-0732">Signal</keyword>
<dbReference type="EMBL" id="SBKU01000002">
    <property type="protein sequence ID" value="RYQ69733.1"/>
    <property type="molecule type" value="Genomic_DNA"/>
</dbReference>
<dbReference type="RefSeq" id="WP_129851291.1">
    <property type="nucleotide sequence ID" value="NZ_RYUE01000002.1"/>
</dbReference>